<feature type="compositionally biased region" description="Polar residues" evidence="1">
    <location>
        <begin position="1043"/>
        <end position="1062"/>
    </location>
</feature>
<feature type="region of interest" description="Disordered" evidence="1">
    <location>
        <begin position="1147"/>
        <end position="1185"/>
    </location>
</feature>
<feature type="compositionally biased region" description="Polar residues" evidence="1">
    <location>
        <begin position="841"/>
        <end position="851"/>
    </location>
</feature>
<sequence>MEKSNKAVEENNHKSDTNTPVPKALGSFIQIESISIDLDIPMPKKEEGKCQHYFSIRGYVAEKREKDQRICAPFTSSGDRSISEEQLPPPPLDVPKFRWWRCKNCMREIGTESSGEEIEILPPSCRSRLISPNMVSSRNATTNALLEMKHDSTSRKVDKKKAIIVDAANTSGYDFLCKPYKGRCTMVEDKAVSAGNRTGSGNVRNEEIRYPTIEVAISKHCSSKEIDRKSPAANLSNNVIRVASSESTLSEGKIVPHGNLYISADDVSPDNGAETAMGSPNDVQRTVSTAFKQSDVPDTTDKALETSKTKLSRLPSIELRDHNGISPGSDPLMAKNRLFDSHNDVPNDVPRRKTRKVRLLTDILGGKVNLESNPAKADRNSLSTKTVVPPELEPVGMRKDKRYFQKKRKIPQEVDSNLSGMGIQCNIGKRVRSSNGGVERSSIAVETADSRSDEKESGEEGIPNGNKNLRIKHRNGINKKKNKQFRPVDGYSPEMRWQDITMENGGLKGYGDVNSLVHPVQHSSMGGKFEPHLSSYQSLVGTGRGSGLCWKSSKFPEVGRVPSTLMHPNNNFPGESSTRRNHLIPVTSGIEMMTFQPARELSAKVGLDLSLNSFRDPDKHAGNDITQSKNMTNWPFILQKGSNGDIPRRKDNSYVRQSNVPEAGQSSRKEVIYDLNQGVPQTASMWKDIQSSPILLQKGNLQVSEIMETPRQHNKENLNEFLEHSEAIKHRRYQHSEKTLERGLSDDIPMEIVELMAKNQYERGLTETRTKCMSERTAGFARPYTEIHESEAVALSRGVPSFRPANVNKKIDVGASRGSSLQTSHVKRNHLGMERPPTKLFGTSPQTQQKFPSGGQGSTSVHIRPGEGAKPVWFPTVQNMQPLRFGIPQKSIGQPNDKMIHGQAPASLQKGRTISDIKCSDVRMQNEHHGLFHKSDSNVKGMGSLDPYCNETIPAMQLLSLMDRRMPSTPPFNLDANKLLEKPFSPCSYHPRFHIDGKQSILNGSYLSHHPLKEVPGVHPGGYYADQISFKPRGQEKSRKSYAPSQCGGSKLQSFVSSSGPLTMTRDPCLDKDGQKRNQGTSSSQMPPQQDRNTSKFFNLEGHTAARAVPVKSNCETLVCSLNQNPAEFSVPEEGNPFTRTIKDTRIGKSSSRERSCNVDLNNKRKQRKVVKESAGRLPPSGRAL</sequence>
<feature type="compositionally biased region" description="Basic and acidic residues" evidence="1">
    <location>
        <begin position="1"/>
        <end position="16"/>
    </location>
</feature>
<feature type="compositionally biased region" description="Basic and acidic residues" evidence="1">
    <location>
        <begin position="1147"/>
        <end position="1157"/>
    </location>
</feature>
<dbReference type="EMBL" id="GEDG01000618">
    <property type="protein sequence ID" value="JAP37765.1"/>
    <property type="molecule type" value="Transcribed_RNA"/>
</dbReference>
<feature type="compositionally biased region" description="Polar residues" evidence="1">
    <location>
        <begin position="1077"/>
        <end position="1095"/>
    </location>
</feature>
<organism evidence="2">
    <name type="scientific">Solanum chacoense</name>
    <name type="common">Chaco potato</name>
    <dbReference type="NCBI Taxonomy" id="4108"/>
    <lineage>
        <taxon>Eukaryota</taxon>
        <taxon>Viridiplantae</taxon>
        <taxon>Streptophyta</taxon>
        <taxon>Embryophyta</taxon>
        <taxon>Tracheophyta</taxon>
        <taxon>Spermatophyta</taxon>
        <taxon>Magnoliopsida</taxon>
        <taxon>eudicotyledons</taxon>
        <taxon>Gunneridae</taxon>
        <taxon>Pentapetalae</taxon>
        <taxon>asterids</taxon>
        <taxon>lamiids</taxon>
        <taxon>Solanales</taxon>
        <taxon>Solanaceae</taxon>
        <taxon>Solanoideae</taxon>
        <taxon>Solaneae</taxon>
        <taxon>Solanum</taxon>
    </lineage>
</organism>
<feature type="region of interest" description="Disordered" evidence="1">
    <location>
        <begin position="832"/>
        <end position="860"/>
    </location>
</feature>
<name>A0A0V0IZ31_SOLCH</name>
<feature type="region of interest" description="Disordered" evidence="1">
    <location>
        <begin position="1"/>
        <end position="22"/>
    </location>
</feature>
<accession>A0A0V0IZ31</accession>
<protein>
    <submittedName>
        <fullName evidence="2">Uncharacterized protein</fullName>
    </submittedName>
</protein>
<dbReference type="PANTHER" id="PTHR35504:SF1">
    <property type="entry name" value="PROTEIN EMBRYONIC FLOWER 1"/>
    <property type="match status" value="1"/>
</dbReference>
<reference evidence="2" key="1">
    <citation type="submission" date="2015-12" db="EMBL/GenBank/DDBJ databases">
        <title>Gene expression during late stages of embryo sac development: a critical building block for successful pollen-pistil interactions.</title>
        <authorList>
            <person name="Liu Y."/>
            <person name="Joly V."/>
            <person name="Sabar M."/>
            <person name="Matton D.P."/>
        </authorList>
    </citation>
    <scope>NUCLEOTIDE SEQUENCE</scope>
</reference>
<dbReference type="AlphaFoldDB" id="A0A0V0IZ31"/>
<dbReference type="PANTHER" id="PTHR35504">
    <property type="entry name" value="PROTEIN EMBRYONIC FLOWER 1"/>
    <property type="match status" value="1"/>
</dbReference>
<evidence type="ECO:0000313" key="2">
    <source>
        <dbReference type="EMBL" id="JAP37765.1"/>
    </source>
</evidence>
<dbReference type="GO" id="GO:0048367">
    <property type="term" value="P:shoot system development"/>
    <property type="evidence" value="ECO:0007669"/>
    <property type="project" value="InterPro"/>
</dbReference>
<proteinExistence type="predicted"/>
<feature type="region of interest" description="Disordered" evidence="1">
    <location>
        <begin position="1034"/>
        <end position="1095"/>
    </location>
</feature>
<dbReference type="InterPro" id="IPR034583">
    <property type="entry name" value="EMF1"/>
</dbReference>
<dbReference type="GO" id="GO:0045892">
    <property type="term" value="P:negative regulation of DNA-templated transcription"/>
    <property type="evidence" value="ECO:0007669"/>
    <property type="project" value="InterPro"/>
</dbReference>
<feature type="region of interest" description="Disordered" evidence="1">
    <location>
        <begin position="432"/>
        <end position="471"/>
    </location>
</feature>
<dbReference type="GO" id="GO:0009910">
    <property type="term" value="P:negative regulation of flower development"/>
    <property type="evidence" value="ECO:0007669"/>
    <property type="project" value="InterPro"/>
</dbReference>
<evidence type="ECO:0000256" key="1">
    <source>
        <dbReference type="SAM" id="MobiDB-lite"/>
    </source>
</evidence>